<gene>
    <name evidence="2" type="ORF">JM93_03538</name>
</gene>
<evidence type="ECO:0000313" key="2">
    <source>
        <dbReference type="EMBL" id="TWI82194.1"/>
    </source>
</evidence>
<feature type="domain" description="HTH LytTR-type" evidence="1">
    <location>
        <begin position="1"/>
        <end position="50"/>
    </location>
</feature>
<dbReference type="EMBL" id="VLLF01000009">
    <property type="protein sequence ID" value="TWI82194.1"/>
    <property type="molecule type" value="Genomic_DNA"/>
</dbReference>
<dbReference type="Proteomes" id="UP000320593">
    <property type="component" value="Unassembled WGS sequence"/>
</dbReference>
<evidence type="ECO:0000259" key="1">
    <source>
        <dbReference type="PROSITE" id="PS50930"/>
    </source>
</evidence>
<name>A0A562SMQ5_9HYPH</name>
<dbReference type="Gene3D" id="2.40.50.1020">
    <property type="entry name" value="LytTr DNA-binding domain"/>
    <property type="match status" value="1"/>
</dbReference>
<reference evidence="2 3" key="1">
    <citation type="submission" date="2019-07" db="EMBL/GenBank/DDBJ databases">
        <title>Genomic Encyclopedia of Archaeal and Bacterial Type Strains, Phase II (KMG-II): from individual species to whole genera.</title>
        <authorList>
            <person name="Goeker M."/>
        </authorList>
    </citation>
    <scope>NUCLEOTIDE SEQUENCE [LARGE SCALE GENOMIC DNA]</scope>
    <source>
        <strain evidence="2 3">ATCC BAA-252</strain>
    </source>
</reference>
<keyword evidence="2" id="KW-0238">DNA-binding</keyword>
<keyword evidence="3" id="KW-1185">Reference proteome</keyword>
<dbReference type="InterPro" id="IPR007492">
    <property type="entry name" value="LytTR_DNA-bd_dom"/>
</dbReference>
<accession>A0A562SMQ5</accession>
<protein>
    <submittedName>
        <fullName evidence="2">LytTr DNA-binding domain-containing protein</fullName>
    </submittedName>
</protein>
<dbReference type="AlphaFoldDB" id="A0A562SMQ5"/>
<sequence>MQVHRSHWIANAEVIRLIKNRTSLKVEMSDGTTVPISRRFAAKAAEALADKL</sequence>
<comment type="caution">
    <text evidence="2">The sequence shown here is derived from an EMBL/GenBank/DDBJ whole genome shotgun (WGS) entry which is preliminary data.</text>
</comment>
<organism evidence="2 3">
    <name type="scientific">Roseibium hamelinense</name>
    <dbReference type="NCBI Taxonomy" id="150831"/>
    <lineage>
        <taxon>Bacteria</taxon>
        <taxon>Pseudomonadati</taxon>
        <taxon>Pseudomonadota</taxon>
        <taxon>Alphaproteobacteria</taxon>
        <taxon>Hyphomicrobiales</taxon>
        <taxon>Stappiaceae</taxon>
        <taxon>Roseibium</taxon>
    </lineage>
</organism>
<evidence type="ECO:0000313" key="3">
    <source>
        <dbReference type="Proteomes" id="UP000320593"/>
    </source>
</evidence>
<dbReference type="PROSITE" id="PS50930">
    <property type="entry name" value="HTH_LYTTR"/>
    <property type="match status" value="1"/>
</dbReference>
<dbReference type="GO" id="GO:0003677">
    <property type="term" value="F:DNA binding"/>
    <property type="evidence" value="ECO:0007669"/>
    <property type="project" value="UniProtKB-KW"/>
</dbReference>
<dbReference type="Pfam" id="PF04397">
    <property type="entry name" value="LytTR"/>
    <property type="match status" value="1"/>
</dbReference>
<proteinExistence type="predicted"/>